<dbReference type="Gene3D" id="2.120.10.80">
    <property type="entry name" value="Kelch-type beta propeller"/>
    <property type="match status" value="2"/>
</dbReference>
<dbReference type="Pfam" id="PF24681">
    <property type="entry name" value="Kelch_KLHDC2_KLHL20_DRC7"/>
    <property type="match status" value="1"/>
</dbReference>
<dbReference type="InParanoid" id="A0A078ASS8"/>
<evidence type="ECO:0000256" key="5">
    <source>
        <dbReference type="SAM" id="Coils"/>
    </source>
</evidence>
<proteinExistence type="predicted"/>
<dbReference type="Pfam" id="PF13445">
    <property type="entry name" value="zf-RING_UBOX"/>
    <property type="match status" value="1"/>
</dbReference>
<dbReference type="InterPro" id="IPR052392">
    <property type="entry name" value="Kelch-BTB_domain-containing"/>
</dbReference>
<dbReference type="InterPro" id="IPR017907">
    <property type="entry name" value="Znf_RING_CS"/>
</dbReference>
<evidence type="ECO:0000256" key="2">
    <source>
        <dbReference type="ARBA" id="ARBA00022771"/>
    </source>
</evidence>
<dbReference type="AlphaFoldDB" id="A0A078ASS8"/>
<evidence type="ECO:0000256" key="1">
    <source>
        <dbReference type="ARBA" id="ARBA00022723"/>
    </source>
</evidence>
<dbReference type="InterPro" id="IPR013083">
    <property type="entry name" value="Znf_RING/FYVE/PHD"/>
</dbReference>
<dbReference type="InterPro" id="IPR000315">
    <property type="entry name" value="Znf_B-box"/>
</dbReference>
<evidence type="ECO:0000259" key="7">
    <source>
        <dbReference type="PROSITE" id="PS50119"/>
    </source>
</evidence>
<gene>
    <name evidence="8" type="primary">Contig16989.g18098</name>
    <name evidence="8" type="ORF">STYLEM_13326</name>
</gene>
<dbReference type="InterPro" id="IPR027370">
    <property type="entry name" value="Znf-RING_euk"/>
</dbReference>
<dbReference type="Gene3D" id="3.30.40.10">
    <property type="entry name" value="Zinc/RING finger domain, C3HC4 (zinc finger)"/>
    <property type="match status" value="1"/>
</dbReference>
<dbReference type="SUPFAM" id="SSF117281">
    <property type="entry name" value="Kelch motif"/>
    <property type="match status" value="1"/>
</dbReference>
<dbReference type="Gene3D" id="3.30.160.60">
    <property type="entry name" value="Classic Zinc Finger"/>
    <property type="match status" value="1"/>
</dbReference>
<evidence type="ECO:0000313" key="8">
    <source>
        <dbReference type="EMBL" id="CDW84267.1"/>
    </source>
</evidence>
<dbReference type="SMART" id="SM00184">
    <property type="entry name" value="RING"/>
    <property type="match status" value="1"/>
</dbReference>
<dbReference type="InterPro" id="IPR015915">
    <property type="entry name" value="Kelch-typ_b-propeller"/>
</dbReference>
<dbReference type="CDD" id="cd19756">
    <property type="entry name" value="Bbox2"/>
    <property type="match status" value="1"/>
</dbReference>
<evidence type="ECO:0000256" key="4">
    <source>
        <dbReference type="PROSITE-ProRule" id="PRU00024"/>
    </source>
</evidence>
<keyword evidence="3" id="KW-0862">Zinc</keyword>
<evidence type="ECO:0000256" key="3">
    <source>
        <dbReference type="ARBA" id="ARBA00022833"/>
    </source>
</evidence>
<dbReference type="PROSITE" id="PS50089">
    <property type="entry name" value="ZF_RING_2"/>
    <property type="match status" value="1"/>
</dbReference>
<evidence type="ECO:0000259" key="6">
    <source>
        <dbReference type="PROSITE" id="PS50089"/>
    </source>
</evidence>
<protein>
    <submittedName>
        <fullName evidence="8">Kelch motif family protein</fullName>
    </submittedName>
</protein>
<dbReference type="PROSITE" id="PS50119">
    <property type="entry name" value="ZF_BBOX"/>
    <property type="match status" value="1"/>
</dbReference>
<dbReference type="GO" id="GO:0008270">
    <property type="term" value="F:zinc ion binding"/>
    <property type="evidence" value="ECO:0007669"/>
    <property type="project" value="UniProtKB-KW"/>
</dbReference>
<reference evidence="8 9" key="1">
    <citation type="submission" date="2014-06" db="EMBL/GenBank/DDBJ databases">
        <authorList>
            <person name="Swart Estienne"/>
        </authorList>
    </citation>
    <scope>NUCLEOTIDE SEQUENCE [LARGE SCALE GENOMIC DNA]</scope>
    <source>
        <strain evidence="8 9">130c</strain>
    </source>
</reference>
<keyword evidence="2 4" id="KW-0863">Zinc-finger</keyword>
<dbReference type="PANTHER" id="PTHR46375">
    <property type="entry name" value="KELCH REPEAT AND BTB DOMAIN-CONTAINING PROTEIN 13-RELATED"/>
    <property type="match status" value="1"/>
</dbReference>
<dbReference type="InterPro" id="IPR001841">
    <property type="entry name" value="Znf_RING"/>
</dbReference>
<dbReference type="PANTHER" id="PTHR46375:SF3">
    <property type="entry name" value="KELCH REPEAT AND BTB DOMAIN-CONTAINING PROTEIN 13"/>
    <property type="match status" value="1"/>
</dbReference>
<keyword evidence="9" id="KW-1185">Reference proteome</keyword>
<dbReference type="PROSITE" id="PS00518">
    <property type="entry name" value="ZF_RING_1"/>
    <property type="match status" value="1"/>
</dbReference>
<keyword evidence="1" id="KW-0479">Metal-binding</keyword>
<dbReference type="OrthoDB" id="191037at2759"/>
<keyword evidence="5" id="KW-0175">Coiled coil</keyword>
<feature type="coiled-coil region" evidence="5">
    <location>
        <begin position="146"/>
        <end position="259"/>
    </location>
</feature>
<dbReference type="Pfam" id="PF00643">
    <property type="entry name" value="zf-B_box"/>
    <property type="match status" value="1"/>
</dbReference>
<dbReference type="Proteomes" id="UP000039865">
    <property type="component" value="Unassembled WGS sequence"/>
</dbReference>
<feature type="domain" description="RING-type" evidence="6">
    <location>
        <begin position="5"/>
        <end position="48"/>
    </location>
</feature>
<name>A0A078ASS8_STYLE</name>
<dbReference type="EMBL" id="CCKQ01012648">
    <property type="protein sequence ID" value="CDW84267.1"/>
    <property type="molecule type" value="Genomic_DNA"/>
</dbReference>
<sequence>MDITCPICFDQYNDKDKIPRILQCGHTFCQNCLMDLRTSNILTCPTCRKYFAPDVKQLIKNFTILDYMYQHKDQLDQNFTAEDNQSEKYCLKHPQKKTKYFCDNDQINVCSKCIVSDHQSHRISEKNEQQVLHNFTKKSQILIKKIDASQSETNMFEEELNEISDQLKTTKENTLQELDEKLELLIEMLKNRKDTLAKAVKHHYKKQEIFLMEAQKNIERRKNNLDKLNKKVQGLVKNSNQSESKLERLEEEFVTINRQYDSPFHQFKHCTVGLNPQIVNQMFEGIGNLKYPIVQFSNRNTYKFFSNKFKTCSKNFFFGDSNNQDLILQYDFYKDSWGKKEVPSNLILQSYSVAIGLNDGCILITGGLNSSFTNVSGAVFLFNTENESCTEKAQLIQSRYTHSLAHQSNYVYGLGGRSINGVLDACERYSINLNRWEKIAKLNQKRCTSPAIVFEDSYIYVFGGYEGSGRIDSIEQYDVTNDHWTVLPVKFPLSVEAETATLISQNEVVILGGHDNSAGTKDAMILNLETLQFIKLAPMPYARFLHSATYFNNHIYVFGGVDNCSCQKMNCNDFQWTPITSYKDIINYNLQTFSSASV</sequence>
<accession>A0A078ASS8</accession>
<dbReference type="SMART" id="SM00612">
    <property type="entry name" value="Kelch"/>
    <property type="match status" value="4"/>
</dbReference>
<evidence type="ECO:0000313" key="9">
    <source>
        <dbReference type="Proteomes" id="UP000039865"/>
    </source>
</evidence>
<feature type="domain" description="B box-type" evidence="7">
    <location>
        <begin position="85"/>
        <end position="126"/>
    </location>
</feature>
<dbReference type="SUPFAM" id="SSF57845">
    <property type="entry name" value="B-box zinc-binding domain"/>
    <property type="match status" value="1"/>
</dbReference>
<dbReference type="InterPro" id="IPR006652">
    <property type="entry name" value="Kelch_1"/>
</dbReference>
<organism evidence="8 9">
    <name type="scientific">Stylonychia lemnae</name>
    <name type="common">Ciliate</name>
    <dbReference type="NCBI Taxonomy" id="5949"/>
    <lineage>
        <taxon>Eukaryota</taxon>
        <taxon>Sar</taxon>
        <taxon>Alveolata</taxon>
        <taxon>Ciliophora</taxon>
        <taxon>Intramacronucleata</taxon>
        <taxon>Spirotrichea</taxon>
        <taxon>Stichotrichia</taxon>
        <taxon>Sporadotrichida</taxon>
        <taxon>Oxytrichidae</taxon>
        <taxon>Stylonychinae</taxon>
        <taxon>Stylonychia</taxon>
    </lineage>
</organism>
<dbReference type="OMA" id="IFLMEAQ"/>
<dbReference type="SUPFAM" id="SSF57850">
    <property type="entry name" value="RING/U-box"/>
    <property type="match status" value="1"/>
</dbReference>